<gene>
    <name evidence="1" type="ORF">CFBP6411_03598</name>
</gene>
<dbReference type="Proteomes" id="UP000238093">
    <property type="component" value="Chromosome I"/>
</dbReference>
<dbReference type="EMBL" id="LT963408">
    <property type="protein sequence ID" value="SOS34955.1"/>
    <property type="molecule type" value="Genomic_DNA"/>
</dbReference>
<reference evidence="1 2" key="1">
    <citation type="submission" date="2017-11" db="EMBL/GenBank/DDBJ databases">
        <authorList>
            <person name="Han C.G."/>
        </authorList>
    </citation>
    <scope>NUCLEOTIDE SEQUENCE [LARGE SCALE GENOMIC DNA]</scope>
    <source>
        <strain evidence="1">CFBP6411</strain>
    </source>
</reference>
<evidence type="ECO:0000313" key="1">
    <source>
        <dbReference type="EMBL" id="SOS34955.1"/>
    </source>
</evidence>
<accession>A0A2K4WGD8</accession>
<protein>
    <submittedName>
        <fullName evidence="1">Uncharacterized protein</fullName>
    </submittedName>
</protein>
<proteinExistence type="predicted"/>
<sequence length="54" mass="5948">MTSVIMVHATNADTRRVVSNVSRNIFILDSLSINCSALKRAGSLLYLPEVRNAE</sequence>
<evidence type="ECO:0000313" key="2">
    <source>
        <dbReference type="Proteomes" id="UP000238093"/>
    </source>
</evidence>
<organism evidence="1 2">
    <name type="scientific">Pseudomonas syringae group genomosp. 3</name>
    <dbReference type="NCBI Taxonomy" id="251701"/>
    <lineage>
        <taxon>Bacteria</taxon>
        <taxon>Pseudomonadati</taxon>
        <taxon>Pseudomonadota</taxon>
        <taxon>Gammaproteobacteria</taxon>
        <taxon>Pseudomonadales</taxon>
        <taxon>Pseudomonadaceae</taxon>
        <taxon>Pseudomonas</taxon>
    </lineage>
</organism>
<dbReference type="AlphaFoldDB" id="A0A2K4WGD8"/>
<name>A0A2K4WGD8_9PSED</name>